<dbReference type="Proteomes" id="UP001489719">
    <property type="component" value="Unassembled WGS sequence"/>
</dbReference>
<keyword evidence="2" id="KW-1185">Reference proteome</keyword>
<reference evidence="2" key="1">
    <citation type="journal article" date="2024" name="Front. Bioeng. Biotechnol.">
        <title>Genome-scale model development and genomic sequencing of the oleaginous clade Lipomyces.</title>
        <authorList>
            <person name="Czajka J.J."/>
            <person name="Han Y."/>
            <person name="Kim J."/>
            <person name="Mondo S.J."/>
            <person name="Hofstad B.A."/>
            <person name="Robles A."/>
            <person name="Haridas S."/>
            <person name="Riley R."/>
            <person name="LaButti K."/>
            <person name="Pangilinan J."/>
            <person name="Andreopoulos W."/>
            <person name="Lipzen A."/>
            <person name="Yan J."/>
            <person name="Wang M."/>
            <person name="Ng V."/>
            <person name="Grigoriev I.V."/>
            <person name="Spatafora J.W."/>
            <person name="Magnuson J.K."/>
            <person name="Baker S.E."/>
            <person name="Pomraning K.R."/>
        </authorList>
    </citation>
    <scope>NUCLEOTIDE SEQUENCE [LARGE SCALE GENOMIC DNA]</scope>
    <source>
        <strain evidence="2">CBS 10300</strain>
    </source>
</reference>
<dbReference type="EMBL" id="MU970071">
    <property type="protein sequence ID" value="KAK9322752.1"/>
    <property type="molecule type" value="Genomic_DNA"/>
</dbReference>
<sequence length="487" mass="52477">MSSSNDAKGLSYADLLVFDDLLSRPSTAPNNSSSRAGQQTVVGSTPATSGADWFSLLANGNSSSLTAQSPDQKPANGFGTSTMTVRPSNYDILRSSFTLASPQSIQPTHVSVPIPSATNNEILDDDDFGEFTGTEPNTAPKVIAATAPVSAPPVSVVSQPPGNTSVHSKPLSKVSNTTTSPVRLSSPSSRQPVRSPPRESPPQQQRPPISPRAAGYGGIHAPPLRFGQHITHGANGAAQLSPSIFNGQPGPTGRQPQSQDRHSSSANHSQRPRVTMSASPQKQTTTLAKDLLDTSDDFEPWPDTEDPQTQKQFARTPPPQPATVAVPKPEFLLSLFESNLFPLPLPLFQELAPLPFPLKRRVLSHPKTKKFFASLLCGAQVAVRICAGRKRRGGKFEADREAREIARVWKSLRERIAGVGMRELPSIDASFVLREYEGDKSDLCLVCGVARHENVRGCTMASGWDFENGGHMACIKWWVREKALLDS</sequence>
<evidence type="ECO:0000313" key="2">
    <source>
        <dbReference type="Proteomes" id="UP001489719"/>
    </source>
</evidence>
<organism evidence="1 2">
    <name type="scientific">Lipomyces orientalis</name>
    <dbReference type="NCBI Taxonomy" id="1233043"/>
    <lineage>
        <taxon>Eukaryota</taxon>
        <taxon>Fungi</taxon>
        <taxon>Dikarya</taxon>
        <taxon>Ascomycota</taxon>
        <taxon>Saccharomycotina</taxon>
        <taxon>Lipomycetes</taxon>
        <taxon>Lipomycetales</taxon>
        <taxon>Lipomycetaceae</taxon>
        <taxon>Lipomyces</taxon>
    </lineage>
</organism>
<name>A0ACC3TPE0_9ASCO</name>
<comment type="caution">
    <text evidence="1">The sequence shown here is derived from an EMBL/GenBank/DDBJ whole genome shotgun (WGS) entry which is preliminary data.</text>
</comment>
<evidence type="ECO:0000313" key="1">
    <source>
        <dbReference type="EMBL" id="KAK9322752.1"/>
    </source>
</evidence>
<accession>A0ACC3TPE0</accession>
<proteinExistence type="predicted"/>
<gene>
    <name evidence="1" type="ORF">V1517DRAFT_322341</name>
</gene>
<protein>
    <submittedName>
        <fullName evidence="1">Uncharacterized protein</fullName>
    </submittedName>
</protein>